<dbReference type="RefSeq" id="WP_150902123.1">
    <property type="nucleotide sequence ID" value="NZ_VTWT01000001.1"/>
</dbReference>
<evidence type="ECO:0000259" key="3">
    <source>
        <dbReference type="SMART" id="SM00849"/>
    </source>
</evidence>
<dbReference type="Gene3D" id="3.60.15.10">
    <property type="entry name" value="Ribonuclease Z/Hydroxyacylglutathione hydrolase-like"/>
    <property type="match status" value="1"/>
</dbReference>
<keyword evidence="1 2" id="KW-0378">Hydrolase</keyword>
<dbReference type="InterPro" id="IPR001279">
    <property type="entry name" value="Metallo-B-lactamas"/>
</dbReference>
<keyword evidence="5" id="KW-1185">Reference proteome</keyword>
<dbReference type="SMART" id="SM00849">
    <property type="entry name" value="Lactamase_B"/>
    <property type="match status" value="1"/>
</dbReference>
<dbReference type="PANTHER" id="PTHR43546:SF3">
    <property type="entry name" value="UPF0173 METAL-DEPENDENT HYDROLASE MJ1163"/>
    <property type="match status" value="1"/>
</dbReference>
<dbReference type="PANTHER" id="PTHR43546">
    <property type="entry name" value="UPF0173 METAL-DEPENDENT HYDROLASE MJ1163-RELATED"/>
    <property type="match status" value="1"/>
</dbReference>
<evidence type="ECO:0000313" key="4">
    <source>
        <dbReference type="EMBL" id="KAA9345980.1"/>
    </source>
</evidence>
<accession>A0A5N1J5L5</accession>
<protein>
    <recommendedName>
        <fullName evidence="2">UPF0173 metal-dependent hydrolase F0P94_02550</fullName>
    </recommendedName>
</protein>
<reference evidence="4 5" key="1">
    <citation type="submission" date="2019-09" db="EMBL/GenBank/DDBJ databases">
        <title>Genome sequence of Adhaeribacter sp. M2.</title>
        <authorList>
            <person name="Srinivasan S."/>
        </authorList>
    </citation>
    <scope>NUCLEOTIDE SEQUENCE [LARGE SCALE GENOMIC DNA]</scope>
    <source>
        <strain evidence="4 5">M2</strain>
    </source>
</reference>
<comment type="caution">
    <text evidence="4">The sequence shown here is derived from an EMBL/GenBank/DDBJ whole genome shotgun (WGS) entry which is preliminary data.</text>
</comment>
<evidence type="ECO:0000256" key="2">
    <source>
        <dbReference type="HAMAP-Rule" id="MF_00457"/>
    </source>
</evidence>
<dbReference type="Pfam" id="PF12706">
    <property type="entry name" value="Lactamase_B_2"/>
    <property type="match status" value="1"/>
</dbReference>
<proteinExistence type="inferred from homology"/>
<name>A0A5N1J5L5_9BACT</name>
<gene>
    <name evidence="4" type="ORF">F0P94_02550</name>
</gene>
<sequence>MELTYYGHSCFLLKTGETGILFDPFISPNPLAKHIDLKSIKAEYILLSHAHGDHLADTATLARQNNAKIVAQPEITDWYAKKDLTDSIQMNIGGTLRLPFGTVKMVTAVHSSSLPDGSYGGNPAGYVVQAEGKTIYFAGDTALTYDMKIIGEQYEVDYALLPIGDHYTMGPEDALIAGEWVKAKHIVAMHYDTFPPIRIEKETVAKSAKNAHKDLIFMEIGQTITI</sequence>
<dbReference type="InterPro" id="IPR050114">
    <property type="entry name" value="UPF0173_UPF0282_UlaG_hydrolase"/>
</dbReference>
<evidence type="ECO:0000313" key="5">
    <source>
        <dbReference type="Proteomes" id="UP000326570"/>
    </source>
</evidence>
<evidence type="ECO:0000256" key="1">
    <source>
        <dbReference type="ARBA" id="ARBA00022801"/>
    </source>
</evidence>
<dbReference type="NCBIfam" id="NF001911">
    <property type="entry name" value="PRK00685.1"/>
    <property type="match status" value="1"/>
</dbReference>
<dbReference type="HAMAP" id="MF_00457">
    <property type="entry name" value="UPF0173"/>
    <property type="match status" value="1"/>
</dbReference>
<comment type="similarity">
    <text evidence="2">Belongs to the UPF0173 family.</text>
</comment>
<dbReference type="InterPro" id="IPR022877">
    <property type="entry name" value="UPF0173"/>
</dbReference>
<dbReference type="Proteomes" id="UP000326570">
    <property type="component" value="Unassembled WGS sequence"/>
</dbReference>
<organism evidence="4 5">
    <name type="scientific">Adhaeribacter soli</name>
    <dbReference type="NCBI Taxonomy" id="2607655"/>
    <lineage>
        <taxon>Bacteria</taxon>
        <taxon>Pseudomonadati</taxon>
        <taxon>Bacteroidota</taxon>
        <taxon>Cytophagia</taxon>
        <taxon>Cytophagales</taxon>
        <taxon>Hymenobacteraceae</taxon>
        <taxon>Adhaeribacter</taxon>
    </lineage>
</organism>
<dbReference type="GO" id="GO:0016787">
    <property type="term" value="F:hydrolase activity"/>
    <property type="evidence" value="ECO:0007669"/>
    <property type="project" value="UniProtKB-UniRule"/>
</dbReference>
<feature type="domain" description="Metallo-beta-lactamase" evidence="3">
    <location>
        <begin position="7"/>
        <end position="190"/>
    </location>
</feature>
<dbReference type="AlphaFoldDB" id="A0A5N1J5L5"/>
<dbReference type="EMBL" id="VTWT01000001">
    <property type="protein sequence ID" value="KAA9345980.1"/>
    <property type="molecule type" value="Genomic_DNA"/>
</dbReference>
<dbReference type="SUPFAM" id="SSF56281">
    <property type="entry name" value="Metallo-hydrolase/oxidoreductase"/>
    <property type="match status" value="1"/>
</dbReference>
<dbReference type="InterPro" id="IPR036866">
    <property type="entry name" value="RibonucZ/Hydroxyglut_hydro"/>
</dbReference>